<evidence type="ECO:0000313" key="2">
    <source>
        <dbReference type="EMBL" id="GLS46948.1"/>
    </source>
</evidence>
<reference evidence="2" key="1">
    <citation type="journal article" date="2014" name="Int. J. Syst. Evol. Microbiol.">
        <title>Complete genome of a new Firmicutes species belonging to the dominant human colonic microbiota ('Ruminococcus bicirculans') reveals two chromosomes and a selective capacity to utilize plant glucans.</title>
        <authorList>
            <consortium name="NISC Comparative Sequencing Program"/>
            <person name="Wegmann U."/>
            <person name="Louis P."/>
            <person name="Goesmann A."/>
            <person name="Henrissat B."/>
            <person name="Duncan S.H."/>
            <person name="Flint H.J."/>
        </authorList>
    </citation>
    <scope>NUCLEOTIDE SEQUENCE</scope>
    <source>
        <strain evidence="2">NBRC 107710</strain>
    </source>
</reference>
<sequence length="117" mass="12872">MAPTNRPSLGFGDELESLDAIEFAKPKSATRPSPEATRQAAEATGFRSRESSKTPEPIKPARKEQRRHRTGRNAQINLKAKPETIETFQKIADAKGWSLGVAFEAATALLQREHGCK</sequence>
<gene>
    <name evidence="2" type="ORF">GCM10007884_49480</name>
    <name evidence="3" type="ORF">GGR33_005216</name>
</gene>
<evidence type="ECO:0000256" key="1">
    <source>
        <dbReference type="SAM" id="MobiDB-lite"/>
    </source>
</evidence>
<dbReference type="EMBL" id="BSPG01000063">
    <property type="protein sequence ID" value="GLS46948.1"/>
    <property type="molecule type" value="Genomic_DNA"/>
</dbReference>
<proteinExistence type="predicted"/>
<reference evidence="3 4" key="3">
    <citation type="submission" date="2020-08" db="EMBL/GenBank/DDBJ databases">
        <title>Genomic Encyclopedia of Type Strains, Phase IV (KMG-IV): sequencing the most valuable type-strain genomes for metagenomic binning, comparative biology and taxonomic classification.</title>
        <authorList>
            <person name="Goeker M."/>
        </authorList>
    </citation>
    <scope>NUCLEOTIDE SEQUENCE [LARGE SCALE GENOMIC DNA]</scope>
    <source>
        <strain evidence="3 4">DSM 24105</strain>
    </source>
</reference>
<dbReference type="EMBL" id="JACIDN010000018">
    <property type="protein sequence ID" value="MBB3905674.1"/>
    <property type="molecule type" value="Genomic_DNA"/>
</dbReference>
<reference evidence="5" key="2">
    <citation type="journal article" date="2019" name="Int. J. Syst. Evol. Microbiol.">
        <title>The Global Catalogue of Microorganisms (GCM) 10K type strain sequencing project: providing services to taxonomists for standard genome sequencing and annotation.</title>
        <authorList>
            <consortium name="The Broad Institute Genomics Platform"/>
            <consortium name="The Broad Institute Genome Sequencing Center for Infectious Disease"/>
            <person name="Wu L."/>
            <person name="Ma J."/>
        </authorList>
    </citation>
    <scope>NUCLEOTIDE SEQUENCE [LARGE SCALE GENOMIC DNA]</scope>
    <source>
        <strain evidence="5">NBRC 107710</strain>
    </source>
</reference>
<evidence type="ECO:0000313" key="5">
    <source>
        <dbReference type="Proteomes" id="UP001156881"/>
    </source>
</evidence>
<organism evidence="3 4">
    <name type="scientific">Methylobacterium brachythecii</name>
    <dbReference type="NCBI Taxonomy" id="1176177"/>
    <lineage>
        <taxon>Bacteria</taxon>
        <taxon>Pseudomonadati</taxon>
        <taxon>Pseudomonadota</taxon>
        <taxon>Alphaproteobacteria</taxon>
        <taxon>Hyphomicrobiales</taxon>
        <taxon>Methylobacteriaceae</taxon>
        <taxon>Methylobacterium</taxon>
    </lineage>
</organism>
<evidence type="ECO:0008006" key="6">
    <source>
        <dbReference type="Google" id="ProtNLM"/>
    </source>
</evidence>
<dbReference type="Proteomes" id="UP000517759">
    <property type="component" value="Unassembled WGS sequence"/>
</dbReference>
<dbReference type="RefSeq" id="WP_183514916.1">
    <property type="nucleotide sequence ID" value="NZ_BSPG01000063.1"/>
</dbReference>
<evidence type="ECO:0000313" key="3">
    <source>
        <dbReference type="EMBL" id="MBB3905674.1"/>
    </source>
</evidence>
<dbReference type="Proteomes" id="UP001156881">
    <property type="component" value="Unassembled WGS sequence"/>
</dbReference>
<protein>
    <recommendedName>
        <fullName evidence="6">Stability/partitioning determinant</fullName>
    </recommendedName>
</protein>
<accession>A0A7W6F9Q1</accession>
<name>A0A7W6F9Q1_9HYPH</name>
<keyword evidence="5" id="KW-1185">Reference proteome</keyword>
<comment type="caution">
    <text evidence="3">The sequence shown here is derived from an EMBL/GenBank/DDBJ whole genome shotgun (WGS) entry which is preliminary data.</text>
</comment>
<dbReference type="AlphaFoldDB" id="A0A7W6F9Q1"/>
<reference evidence="2" key="4">
    <citation type="submission" date="2023-01" db="EMBL/GenBank/DDBJ databases">
        <title>Draft genome sequence of Methylobacterium brachythecii strain NBRC 107710.</title>
        <authorList>
            <person name="Sun Q."/>
            <person name="Mori K."/>
        </authorList>
    </citation>
    <scope>NUCLEOTIDE SEQUENCE</scope>
    <source>
        <strain evidence="2">NBRC 107710</strain>
    </source>
</reference>
<evidence type="ECO:0000313" key="4">
    <source>
        <dbReference type="Proteomes" id="UP000517759"/>
    </source>
</evidence>
<feature type="region of interest" description="Disordered" evidence="1">
    <location>
        <begin position="24"/>
        <end position="73"/>
    </location>
</feature>